<evidence type="ECO:0000313" key="3">
    <source>
        <dbReference type="Proteomes" id="UP000606974"/>
    </source>
</evidence>
<feature type="compositionally biased region" description="Low complexity" evidence="1">
    <location>
        <begin position="439"/>
        <end position="454"/>
    </location>
</feature>
<feature type="region of interest" description="Disordered" evidence="1">
    <location>
        <begin position="1"/>
        <end position="26"/>
    </location>
</feature>
<feature type="region of interest" description="Disordered" evidence="1">
    <location>
        <begin position="66"/>
        <end position="104"/>
    </location>
</feature>
<proteinExistence type="predicted"/>
<evidence type="ECO:0000313" key="2">
    <source>
        <dbReference type="EMBL" id="KAF7508900.1"/>
    </source>
</evidence>
<reference evidence="2" key="1">
    <citation type="submission" date="2020-02" db="EMBL/GenBank/DDBJ databases">
        <authorList>
            <person name="Palmer J.M."/>
        </authorList>
    </citation>
    <scope>NUCLEOTIDE SEQUENCE</scope>
    <source>
        <strain evidence="2">EPUS1.4</strain>
        <tissue evidence="2">Thallus</tissue>
    </source>
</reference>
<accession>A0A8H7E545</accession>
<feature type="region of interest" description="Disordered" evidence="1">
    <location>
        <begin position="221"/>
        <end position="262"/>
    </location>
</feature>
<keyword evidence="3" id="KW-1185">Reference proteome</keyword>
<dbReference type="AlphaFoldDB" id="A0A8H7E545"/>
<feature type="region of interest" description="Disordered" evidence="1">
    <location>
        <begin position="341"/>
        <end position="393"/>
    </location>
</feature>
<organism evidence="2 3">
    <name type="scientific">Endocarpon pusillum</name>
    <dbReference type="NCBI Taxonomy" id="364733"/>
    <lineage>
        <taxon>Eukaryota</taxon>
        <taxon>Fungi</taxon>
        <taxon>Dikarya</taxon>
        <taxon>Ascomycota</taxon>
        <taxon>Pezizomycotina</taxon>
        <taxon>Eurotiomycetes</taxon>
        <taxon>Chaetothyriomycetidae</taxon>
        <taxon>Verrucariales</taxon>
        <taxon>Verrucariaceae</taxon>
        <taxon>Endocarpon</taxon>
    </lineage>
</organism>
<feature type="compositionally biased region" description="Polar residues" evidence="1">
    <location>
        <begin position="234"/>
        <end position="250"/>
    </location>
</feature>
<feature type="region of interest" description="Disordered" evidence="1">
    <location>
        <begin position="439"/>
        <end position="462"/>
    </location>
</feature>
<gene>
    <name evidence="2" type="ORF">GJ744_008609</name>
</gene>
<name>A0A8H7E545_9EURO</name>
<evidence type="ECO:0000256" key="1">
    <source>
        <dbReference type="SAM" id="MobiDB-lite"/>
    </source>
</evidence>
<dbReference type="Proteomes" id="UP000606974">
    <property type="component" value="Unassembled WGS sequence"/>
</dbReference>
<dbReference type="EMBL" id="JAACFV010000048">
    <property type="protein sequence ID" value="KAF7508900.1"/>
    <property type="molecule type" value="Genomic_DNA"/>
</dbReference>
<protein>
    <submittedName>
        <fullName evidence="2">Uncharacterized protein</fullName>
    </submittedName>
</protein>
<sequence>MGLSLATPFRKLSHFPPSPPTSPQGFPKILKRQASRFRMLKILKRTSTVESCRRPVAETALYTDGSFPSAEKCSEHEEANLASSRTTDEIQQPFAPVPPVPPMINVQEESLSRPKSQGLRRMPQSYRDLKASGPKDQVCSELLKPSLKTPELLPSPLPSEGDDNYNGCFAFRNPRPAESTPTSFVESSYEFEGIVMGYCEENFRERAPHFRSPFVVELERQRCPATTPPKQPVDSDTSSFMRTPPTSNMSAPLRSPKRERSASLSSEATWLSKSYSSHDSSTCFGQLERIKTSETRLAEKSRRCCQIVQGPIDDWPTSCPGVRKAYYATVINPGKASDIWVPRPSLMKSRSTDRSSPGECPHVPGTPERKHSEISAFSPWDSPTERQSSAQYCGESSSSLAKITSYGNLNCPFQQSTPSRSPVLPPRKSSLSAALRMSPISVSPSSSTSTLASVKNPSESLSRSAGGAQQVVHPECEAWAKCEDIARILDDLERSVNEYPSGLLQLDSPVVLQIRHPQSLDELHMSCLSRIFPAVHGQHLSALAATLVVQSYLTRLSSVAEQSTSIASLAATSKQLPNNITMKIDTTLGIHLADVTSVHERAQALRKRASLVKAALHVTTRKVMIMVCGRFDELLWRTLMCLIETVEQGW</sequence>
<dbReference type="OrthoDB" id="4118857at2759"/>
<comment type="caution">
    <text evidence="2">The sequence shown here is derived from an EMBL/GenBank/DDBJ whole genome shotgun (WGS) entry which is preliminary data.</text>
</comment>